<name>A0A8H4RB59_9HELO</name>
<gene>
    <name evidence="2" type="ORF">G7Y89_g11284</name>
</gene>
<dbReference type="Proteomes" id="UP000566819">
    <property type="component" value="Unassembled WGS sequence"/>
</dbReference>
<keyword evidence="3" id="KW-1185">Reference proteome</keyword>
<dbReference type="AlphaFoldDB" id="A0A8H4RB59"/>
<feature type="region of interest" description="Disordered" evidence="1">
    <location>
        <begin position="1"/>
        <end position="25"/>
    </location>
</feature>
<proteinExistence type="predicted"/>
<evidence type="ECO:0000256" key="1">
    <source>
        <dbReference type="SAM" id="MobiDB-lite"/>
    </source>
</evidence>
<accession>A0A8H4RB59</accession>
<feature type="compositionally biased region" description="Basic residues" evidence="1">
    <location>
        <begin position="159"/>
        <end position="169"/>
    </location>
</feature>
<organism evidence="2 3">
    <name type="scientific">Cudoniella acicularis</name>
    <dbReference type="NCBI Taxonomy" id="354080"/>
    <lineage>
        <taxon>Eukaryota</taxon>
        <taxon>Fungi</taxon>
        <taxon>Dikarya</taxon>
        <taxon>Ascomycota</taxon>
        <taxon>Pezizomycotina</taxon>
        <taxon>Leotiomycetes</taxon>
        <taxon>Helotiales</taxon>
        <taxon>Tricladiaceae</taxon>
        <taxon>Cudoniella</taxon>
    </lineage>
</organism>
<comment type="caution">
    <text evidence="2">The sequence shown here is derived from an EMBL/GenBank/DDBJ whole genome shotgun (WGS) entry which is preliminary data.</text>
</comment>
<dbReference type="EMBL" id="JAAMPI010001069">
    <property type="protein sequence ID" value="KAF4626867.1"/>
    <property type="molecule type" value="Genomic_DNA"/>
</dbReference>
<sequence>MRLEVKFGHTGLGGGREGGREGGEAGGRWQVAEATPQAVLQYKQVGGSGTGILYCGRLATTGNSTQTTAPPHPYATITAVDSSTTHLLMPYFNNSGLQIPDPRFQNIRHSTFAAAAAATAAAARTPLMVGGIDALHCSEDTWAPQSASHIRLNDDSGKPRKQNYHRATR</sequence>
<protein>
    <submittedName>
        <fullName evidence="2">Uncharacterized protein</fullName>
    </submittedName>
</protein>
<feature type="region of interest" description="Disordered" evidence="1">
    <location>
        <begin position="145"/>
        <end position="169"/>
    </location>
</feature>
<reference evidence="2 3" key="1">
    <citation type="submission" date="2020-03" db="EMBL/GenBank/DDBJ databases">
        <title>Draft Genome Sequence of Cudoniella acicularis.</title>
        <authorList>
            <person name="Buettner E."/>
            <person name="Kellner H."/>
        </authorList>
    </citation>
    <scope>NUCLEOTIDE SEQUENCE [LARGE SCALE GENOMIC DNA]</scope>
    <source>
        <strain evidence="2 3">DSM 108380</strain>
    </source>
</reference>
<evidence type="ECO:0000313" key="3">
    <source>
        <dbReference type="Proteomes" id="UP000566819"/>
    </source>
</evidence>
<evidence type="ECO:0000313" key="2">
    <source>
        <dbReference type="EMBL" id="KAF4626867.1"/>
    </source>
</evidence>